<evidence type="ECO:0000256" key="1">
    <source>
        <dbReference type="ARBA" id="ARBA00004305"/>
    </source>
</evidence>
<dbReference type="EMBL" id="JAACJN010000010">
    <property type="protein sequence ID" value="KAF5391295.1"/>
    <property type="molecule type" value="Genomic_DNA"/>
</dbReference>
<dbReference type="OrthoDB" id="277888at2759"/>
<evidence type="ECO:0000256" key="3">
    <source>
        <dbReference type="ARBA" id="ARBA00011589"/>
    </source>
</evidence>
<comment type="similarity">
    <text evidence="2">Belongs to the complex I LYR family. MZM1 subfamily.</text>
</comment>
<dbReference type="InterPro" id="IPR050435">
    <property type="entry name" value="MZM1/LYRM7"/>
</dbReference>
<keyword evidence="6" id="KW-0496">Mitochondrion</keyword>
<evidence type="ECO:0000256" key="9">
    <source>
        <dbReference type="SAM" id="MobiDB-lite"/>
    </source>
</evidence>
<feature type="region of interest" description="Disordered" evidence="9">
    <location>
        <begin position="117"/>
        <end position="147"/>
    </location>
</feature>
<dbReference type="GO" id="GO:0034551">
    <property type="term" value="P:mitochondrial respiratory chain complex III assembly"/>
    <property type="evidence" value="ECO:0007669"/>
    <property type="project" value="InterPro"/>
</dbReference>
<organism evidence="10 11">
    <name type="scientific">Collybiopsis confluens</name>
    <dbReference type="NCBI Taxonomy" id="2823264"/>
    <lineage>
        <taxon>Eukaryota</taxon>
        <taxon>Fungi</taxon>
        <taxon>Dikarya</taxon>
        <taxon>Basidiomycota</taxon>
        <taxon>Agaricomycotina</taxon>
        <taxon>Agaricomycetes</taxon>
        <taxon>Agaricomycetidae</taxon>
        <taxon>Agaricales</taxon>
        <taxon>Marasmiineae</taxon>
        <taxon>Omphalotaceae</taxon>
        <taxon>Collybiopsis</taxon>
    </lineage>
</organism>
<keyword evidence="11" id="KW-1185">Reference proteome</keyword>
<keyword evidence="7" id="KW-0143">Chaperone</keyword>
<comment type="subcellular location">
    <subcellularLocation>
        <location evidence="1">Mitochondrion matrix</location>
    </subcellularLocation>
</comment>
<dbReference type="AlphaFoldDB" id="A0A8H5MEB6"/>
<dbReference type="GO" id="GO:0044183">
    <property type="term" value="F:protein folding chaperone"/>
    <property type="evidence" value="ECO:0007669"/>
    <property type="project" value="TreeGrafter"/>
</dbReference>
<accession>A0A8H5MEB6</accession>
<evidence type="ECO:0000256" key="6">
    <source>
        <dbReference type="ARBA" id="ARBA00023128"/>
    </source>
</evidence>
<evidence type="ECO:0000313" key="10">
    <source>
        <dbReference type="EMBL" id="KAF5391295.1"/>
    </source>
</evidence>
<dbReference type="Proteomes" id="UP000518752">
    <property type="component" value="Unassembled WGS sequence"/>
</dbReference>
<dbReference type="InterPro" id="IPR045298">
    <property type="entry name" value="Complex1_LYR_LYRM7"/>
</dbReference>
<dbReference type="GO" id="GO:0005759">
    <property type="term" value="C:mitochondrial matrix"/>
    <property type="evidence" value="ECO:0007669"/>
    <property type="project" value="UniProtKB-SubCell"/>
</dbReference>
<dbReference type="PANTHER" id="PTHR46749">
    <property type="entry name" value="COMPLEX III ASSEMBLY FACTOR LYRM7"/>
    <property type="match status" value="1"/>
</dbReference>
<keyword evidence="5" id="KW-0809">Transit peptide</keyword>
<evidence type="ECO:0000256" key="5">
    <source>
        <dbReference type="ARBA" id="ARBA00022946"/>
    </source>
</evidence>
<evidence type="ECO:0000256" key="4">
    <source>
        <dbReference type="ARBA" id="ARBA00015108"/>
    </source>
</evidence>
<comment type="function">
    <text evidence="8">Assembly factor required for Rieske Fe-S protein RIP1 incorporation into the cytochrome b-c1 (CIII) complex. Functions as a chaperone, binding to this subunit within the mitochondrial matrix and stabilizing it prior to its translocation and insertion into the late CIII dimeric intermediate within the mitochondrial inner membrane. Modulates the mitochondrial matrix zinc pool.</text>
</comment>
<evidence type="ECO:0000256" key="2">
    <source>
        <dbReference type="ARBA" id="ARBA00009949"/>
    </source>
</evidence>
<gene>
    <name evidence="10" type="ORF">D9757_001945</name>
</gene>
<feature type="compositionally biased region" description="Polar residues" evidence="9">
    <location>
        <begin position="11"/>
        <end position="22"/>
    </location>
</feature>
<evidence type="ECO:0000256" key="7">
    <source>
        <dbReference type="ARBA" id="ARBA00023186"/>
    </source>
</evidence>
<dbReference type="CDD" id="cd20267">
    <property type="entry name" value="Complex1_LYR_LYRM7"/>
    <property type="match status" value="1"/>
</dbReference>
<name>A0A8H5MEB6_9AGAR</name>
<evidence type="ECO:0000313" key="11">
    <source>
        <dbReference type="Proteomes" id="UP000518752"/>
    </source>
</evidence>
<comment type="caution">
    <text evidence="10">The sequence shown here is derived from an EMBL/GenBank/DDBJ whole genome shotgun (WGS) entry which is preliminary data.</text>
</comment>
<dbReference type="PANTHER" id="PTHR46749:SF1">
    <property type="entry name" value="COMPLEX III ASSEMBLY FACTOR LYRM7"/>
    <property type="match status" value="1"/>
</dbReference>
<reference evidence="10 11" key="1">
    <citation type="journal article" date="2020" name="ISME J.">
        <title>Uncovering the hidden diversity of litter-decomposition mechanisms in mushroom-forming fungi.</title>
        <authorList>
            <person name="Floudas D."/>
            <person name="Bentzer J."/>
            <person name="Ahren D."/>
            <person name="Johansson T."/>
            <person name="Persson P."/>
            <person name="Tunlid A."/>
        </authorList>
    </citation>
    <scope>NUCLEOTIDE SEQUENCE [LARGE SCALE GENOMIC DNA]</scope>
    <source>
        <strain evidence="10 11">CBS 406.79</strain>
    </source>
</reference>
<evidence type="ECO:0000256" key="8">
    <source>
        <dbReference type="ARBA" id="ARBA00025268"/>
    </source>
</evidence>
<sequence>MEKLEGALSCSRGSCTTEDSTDSTVTPVTLAMASSAELRALAKSAYRHLYRASALTFNGDKPVLKAFRAKMKMDALSARSETDPAAYQQHNKHANEVANFLKRNVVQAARLPEQDTWSIRISNHTELGDNDSVKRSTPEPSAGKTAQ</sequence>
<feature type="region of interest" description="Disordered" evidence="9">
    <location>
        <begin position="1"/>
        <end position="22"/>
    </location>
</feature>
<protein>
    <recommendedName>
        <fullName evidence="4">Mitochondrial zinc maintenance protein 1, mitochondrial</fullName>
    </recommendedName>
</protein>
<comment type="subunit">
    <text evidence="3">Interacts with RIP1.</text>
</comment>
<proteinExistence type="inferred from homology"/>